<evidence type="ECO:0000313" key="2">
    <source>
        <dbReference type="EMBL" id="TFK83613.1"/>
    </source>
</evidence>
<organism evidence="2 3">
    <name type="scientific">Polyporus arcularius HHB13444</name>
    <dbReference type="NCBI Taxonomy" id="1314778"/>
    <lineage>
        <taxon>Eukaryota</taxon>
        <taxon>Fungi</taxon>
        <taxon>Dikarya</taxon>
        <taxon>Basidiomycota</taxon>
        <taxon>Agaricomycotina</taxon>
        <taxon>Agaricomycetes</taxon>
        <taxon>Polyporales</taxon>
        <taxon>Polyporaceae</taxon>
        <taxon>Polyporus</taxon>
    </lineage>
</organism>
<evidence type="ECO:0000313" key="3">
    <source>
        <dbReference type="Proteomes" id="UP000308197"/>
    </source>
</evidence>
<feature type="domain" description="Mixed lineage kinase" evidence="1">
    <location>
        <begin position="23"/>
        <end position="142"/>
    </location>
</feature>
<dbReference type="Gene3D" id="1.20.930.20">
    <property type="entry name" value="Adaptor protein Cbl, N-terminal domain"/>
    <property type="match status" value="1"/>
</dbReference>
<dbReference type="InterPro" id="IPR059179">
    <property type="entry name" value="MLKL-like_MCAfunc"/>
</dbReference>
<dbReference type="STRING" id="1314778.A0A5C3PCM3"/>
<dbReference type="InterPro" id="IPR036537">
    <property type="entry name" value="Adaptor_Cbl_N_dom_sf"/>
</dbReference>
<dbReference type="Proteomes" id="UP000308197">
    <property type="component" value="Unassembled WGS sequence"/>
</dbReference>
<dbReference type="EMBL" id="ML211379">
    <property type="protein sequence ID" value="TFK83613.1"/>
    <property type="molecule type" value="Genomic_DNA"/>
</dbReference>
<name>A0A5C3PCM3_9APHY</name>
<dbReference type="InParanoid" id="A0A5C3PCM3"/>
<gene>
    <name evidence="2" type="ORF">K466DRAFT_589580</name>
</gene>
<protein>
    <recommendedName>
        <fullName evidence="1">Mixed lineage kinase domain-containing protein</fullName>
    </recommendedName>
</protein>
<proteinExistence type="predicted"/>
<dbReference type="AlphaFoldDB" id="A0A5C3PCM3"/>
<dbReference type="GO" id="GO:0007166">
    <property type="term" value="P:cell surface receptor signaling pathway"/>
    <property type="evidence" value="ECO:0007669"/>
    <property type="project" value="InterPro"/>
</dbReference>
<dbReference type="Pfam" id="PF22215">
    <property type="entry name" value="MLKL_N"/>
    <property type="match status" value="1"/>
</dbReference>
<evidence type="ECO:0000259" key="1">
    <source>
        <dbReference type="Pfam" id="PF22215"/>
    </source>
</evidence>
<dbReference type="CDD" id="cd21037">
    <property type="entry name" value="MLKL_NTD"/>
    <property type="match status" value="1"/>
</dbReference>
<sequence>MMLIKTLRVMESVADVSPVPGVKLIISTALAIAETAETVKQNKGACLELAERAAKLSLSVCEELRDVEDLELDRSLVRRIAALQCALDNIQVLVKKAASKSLLKRLLKQAEIQAEVDRLTKELEDAVNVFSIRSLVSVDNQINLVRRDMDSVTANQLALSRRADASVCRDFAIMRGNDNILTEVSRLALNQVSYDGAFRLYGRDDLVLELDSDPQKSYSYITNSCEDTSVQVYRARLRHDNRKVQVVRYCRSERFRVDVARLKKNWHPNVRPLLGYSRLDPAASFIVTDAQDTRPWEEVLMSVQGSTRIRYYLQALAQTYSTYSYLVSDLGYCWQRDRTYASLTQHPLISDSHGNLVYDMHNFWHHLPCGFILNPWAPYHKVHSYIYEDELKQLVLPAYKPSPWAGEQSGDDTTYLNYLEHLYEQWLLIRAYCCTDTQWSLDTIPFPGDVFTGVKHVHSPRAAPQLTHYPEPDSELDSVFPLLARGTLNFLSNTCNHEVCEINGWSRYTIPSLSEDDFPWQPGWHAYYSFGEGSPRREYDLGYVRLPVQQYLLENIFPLSARHGIRDPAKLCLAITPILYIDTRCSHMGNGYDKTWYLFIRSNVSRKARLDGTPWAYWSSVKDDVPPVLSGSAGGTLPGWNLEHGGTLTYRHHLQDVDAYHEHQWTQTVGETTFEIGLRARVEYVQLLKEEVAFMRELEERRSSANRIVEVDG</sequence>
<reference evidence="2 3" key="1">
    <citation type="journal article" date="2019" name="Nat. Ecol. Evol.">
        <title>Megaphylogeny resolves global patterns of mushroom evolution.</title>
        <authorList>
            <person name="Varga T."/>
            <person name="Krizsan K."/>
            <person name="Foldi C."/>
            <person name="Dima B."/>
            <person name="Sanchez-Garcia M."/>
            <person name="Sanchez-Ramirez S."/>
            <person name="Szollosi G.J."/>
            <person name="Szarkandi J.G."/>
            <person name="Papp V."/>
            <person name="Albert L."/>
            <person name="Andreopoulos W."/>
            <person name="Angelini C."/>
            <person name="Antonin V."/>
            <person name="Barry K.W."/>
            <person name="Bougher N.L."/>
            <person name="Buchanan P."/>
            <person name="Buyck B."/>
            <person name="Bense V."/>
            <person name="Catcheside P."/>
            <person name="Chovatia M."/>
            <person name="Cooper J."/>
            <person name="Damon W."/>
            <person name="Desjardin D."/>
            <person name="Finy P."/>
            <person name="Geml J."/>
            <person name="Haridas S."/>
            <person name="Hughes K."/>
            <person name="Justo A."/>
            <person name="Karasinski D."/>
            <person name="Kautmanova I."/>
            <person name="Kiss B."/>
            <person name="Kocsube S."/>
            <person name="Kotiranta H."/>
            <person name="LaButti K.M."/>
            <person name="Lechner B.E."/>
            <person name="Liimatainen K."/>
            <person name="Lipzen A."/>
            <person name="Lukacs Z."/>
            <person name="Mihaltcheva S."/>
            <person name="Morgado L.N."/>
            <person name="Niskanen T."/>
            <person name="Noordeloos M.E."/>
            <person name="Ohm R.A."/>
            <person name="Ortiz-Santana B."/>
            <person name="Ovrebo C."/>
            <person name="Racz N."/>
            <person name="Riley R."/>
            <person name="Savchenko A."/>
            <person name="Shiryaev A."/>
            <person name="Soop K."/>
            <person name="Spirin V."/>
            <person name="Szebenyi C."/>
            <person name="Tomsovsky M."/>
            <person name="Tulloss R.E."/>
            <person name="Uehling J."/>
            <person name="Grigoriev I.V."/>
            <person name="Vagvolgyi C."/>
            <person name="Papp T."/>
            <person name="Martin F.M."/>
            <person name="Miettinen O."/>
            <person name="Hibbett D.S."/>
            <person name="Nagy L.G."/>
        </authorList>
    </citation>
    <scope>NUCLEOTIDE SEQUENCE [LARGE SCALE GENOMIC DNA]</scope>
    <source>
        <strain evidence="2 3">HHB13444</strain>
    </source>
</reference>
<keyword evidence="3" id="KW-1185">Reference proteome</keyword>
<accession>A0A5C3PCM3</accession>
<dbReference type="InterPro" id="IPR054000">
    <property type="entry name" value="MLKL_N"/>
</dbReference>